<name>A0A9P5X0L1_9AGAR</name>
<dbReference type="Gene3D" id="2.120.10.30">
    <property type="entry name" value="TolB, C-terminal domain"/>
    <property type="match status" value="1"/>
</dbReference>
<dbReference type="InterPro" id="IPR011042">
    <property type="entry name" value="6-blade_b-propeller_TolB-like"/>
</dbReference>
<feature type="region of interest" description="Disordered" evidence="1">
    <location>
        <begin position="475"/>
        <end position="512"/>
    </location>
</feature>
<dbReference type="SUPFAM" id="SSF82171">
    <property type="entry name" value="DPP6 N-terminal domain-like"/>
    <property type="match status" value="1"/>
</dbReference>
<evidence type="ECO:0000313" key="3">
    <source>
        <dbReference type="Proteomes" id="UP000807342"/>
    </source>
</evidence>
<sequence length="512" mass="55726">MTSPHPGAEAQARSQVLNQCPNLDLLPSQITSEAKVRDVKISPDGSLVLYQVTEFYGSGNRTLSALWIAETDEEDSAVQLTSGEFNDHGGVFHPDGTQILFLSDREAPGETSHIYTLALGQPPLVDYRGYHRDGTPDDDDEELEPCILTSEFDGVQAFEISLDGDQVAFLSPDESTPEQAKKVQEKNDAKVVDSKDEFPRLRVYDFCSDEVHTLENIREDRYIEAFTWDPTSECLLYRLCRGGEVLLESISVVDENAEPKSQGSYPQPPSGPNIWLTPTRVASLQSFGSGSILDARALVIHGLPIIPMDQEPADPPSGDVVRILRAVSILDPTLSTNPAQNMGPGMAATTLLPPQTPQTLPTECSFPVPYTGTSGDQILCQIKHARRTMQAGCGTDTFVVLATTTSMTPQNTPTEHNRITIFETCDDTIWFNSWDARCIPDAPDFQTVTCTFAAVLGSRSSCGTPNVWTGQIQIPVDGGAKTEPPLSISSGNLTKLSNHPERPAEASAFTLK</sequence>
<dbReference type="Proteomes" id="UP000807342">
    <property type="component" value="Unassembled WGS sequence"/>
</dbReference>
<protein>
    <recommendedName>
        <fullName evidence="4">Dipeptidylpeptidase IV N-terminal domain-containing protein</fullName>
    </recommendedName>
</protein>
<keyword evidence="3" id="KW-1185">Reference proteome</keyword>
<evidence type="ECO:0008006" key="4">
    <source>
        <dbReference type="Google" id="ProtNLM"/>
    </source>
</evidence>
<organism evidence="2 3">
    <name type="scientific">Macrolepiota fuliginosa MF-IS2</name>
    <dbReference type="NCBI Taxonomy" id="1400762"/>
    <lineage>
        <taxon>Eukaryota</taxon>
        <taxon>Fungi</taxon>
        <taxon>Dikarya</taxon>
        <taxon>Basidiomycota</taxon>
        <taxon>Agaricomycotina</taxon>
        <taxon>Agaricomycetes</taxon>
        <taxon>Agaricomycetidae</taxon>
        <taxon>Agaricales</taxon>
        <taxon>Agaricineae</taxon>
        <taxon>Agaricaceae</taxon>
        <taxon>Macrolepiota</taxon>
    </lineage>
</organism>
<proteinExistence type="predicted"/>
<dbReference type="EMBL" id="MU152046">
    <property type="protein sequence ID" value="KAF9441125.1"/>
    <property type="molecule type" value="Genomic_DNA"/>
</dbReference>
<gene>
    <name evidence="2" type="ORF">P691DRAFT_792003</name>
</gene>
<accession>A0A9P5X0L1</accession>
<dbReference type="AlphaFoldDB" id="A0A9P5X0L1"/>
<dbReference type="Pfam" id="PF07676">
    <property type="entry name" value="PD40"/>
    <property type="match status" value="1"/>
</dbReference>
<evidence type="ECO:0000313" key="2">
    <source>
        <dbReference type="EMBL" id="KAF9441125.1"/>
    </source>
</evidence>
<reference evidence="2" key="1">
    <citation type="submission" date="2020-11" db="EMBL/GenBank/DDBJ databases">
        <authorList>
            <consortium name="DOE Joint Genome Institute"/>
            <person name="Ahrendt S."/>
            <person name="Riley R."/>
            <person name="Andreopoulos W."/>
            <person name="Labutti K."/>
            <person name="Pangilinan J."/>
            <person name="Ruiz-Duenas F.J."/>
            <person name="Barrasa J.M."/>
            <person name="Sanchez-Garcia M."/>
            <person name="Camarero S."/>
            <person name="Miyauchi S."/>
            <person name="Serrano A."/>
            <person name="Linde D."/>
            <person name="Babiker R."/>
            <person name="Drula E."/>
            <person name="Ayuso-Fernandez I."/>
            <person name="Pacheco R."/>
            <person name="Padilla G."/>
            <person name="Ferreira P."/>
            <person name="Barriuso J."/>
            <person name="Kellner H."/>
            <person name="Castanera R."/>
            <person name="Alfaro M."/>
            <person name="Ramirez L."/>
            <person name="Pisabarro A.G."/>
            <person name="Kuo A."/>
            <person name="Tritt A."/>
            <person name="Lipzen A."/>
            <person name="He G."/>
            <person name="Yan M."/>
            <person name="Ng V."/>
            <person name="Cullen D."/>
            <person name="Martin F."/>
            <person name="Rosso M.-N."/>
            <person name="Henrissat B."/>
            <person name="Hibbett D."/>
            <person name="Martinez A.T."/>
            <person name="Grigoriev I.V."/>
        </authorList>
    </citation>
    <scope>NUCLEOTIDE SEQUENCE</scope>
    <source>
        <strain evidence="2">MF-IS2</strain>
    </source>
</reference>
<dbReference type="InterPro" id="IPR011659">
    <property type="entry name" value="WD40"/>
</dbReference>
<evidence type="ECO:0000256" key="1">
    <source>
        <dbReference type="SAM" id="MobiDB-lite"/>
    </source>
</evidence>
<comment type="caution">
    <text evidence="2">The sequence shown here is derived from an EMBL/GenBank/DDBJ whole genome shotgun (WGS) entry which is preliminary data.</text>
</comment>
<feature type="compositionally biased region" description="Polar residues" evidence="1">
    <location>
        <begin position="487"/>
        <end position="497"/>
    </location>
</feature>
<dbReference type="OrthoDB" id="43744at2759"/>